<evidence type="ECO:0000256" key="2">
    <source>
        <dbReference type="SAM" id="SignalP"/>
    </source>
</evidence>
<evidence type="ECO:0000256" key="1">
    <source>
        <dbReference type="SAM" id="MobiDB-lite"/>
    </source>
</evidence>
<protein>
    <recommendedName>
        <fullName evidence="5">Secreted protein</fullName>
    </recommendedName>
</protein>
<gene>
    <name evidence="3" type="ORF">B0J12DRAFT_672326</name>
</gene>
<comment type="caution">
    <text evidence="3">The sequence shown here is derived from an EMBL/GenBank/DDBJ whole genome shotgun (WGS) entry which is preliminary data.</text>
</comment>
<evidence type="ECO:0008006" key="5">
    <source>
        <dbReference type="Google" id="ProtNLM"/>
    </source>
</evidence>
<name>A0ABQ8G2U3_9PEZI</name>
<dbReference type="EMBL" id="JAGTJR010000023">
    <property type="protein sequence ID" value="KAH7043187.1"/>
    <property type="molecule type" value="Genomic_DNA"/>
</dbReference>
<feature type="signal peptide" evidence="2">
    <location>
        <begin position="1"/>
        <end position="18"/>
    </location>
</feature>
<organism evidence="3 4">
    <name type="scientific">Macrophomina phaseolina</name>
    <dbReference type="NCBI Taxonomy" id="35725"/>
    <lineage>
        <taxon>Eukaryota</taxon>
        <taxon>Fungi</taxon>
        <taxon>Dikarya</taxon>
        <taxon>Ascomycota</taxon>
        <taxon>Pezizomycotina</taxon>
        <taxon>Dothideomycetes</taxon>
        <taxon>Dothideomycetes incertae sedis</taxon>
        <taxon>Botryosphaeriales</taxon>
        <taxon>Botryosphaeriaceae</taxon>
        <taxon>Macrophomina</taxon>
    </lineage>
</organism>
<feature type="region of interest" description="Disordered" evidence="1">
    <location>
        <begin position="47"/>
        <end position="67"/>
    </location>
</feature>
<reference evidence="3 4" key="1">
    <citation type="journal article" date="2021" name="Nat. Commun.">
        <title>Genetic determinants of endophytism in the Arabidopsis root mycobiome.</title>
        <authorList>
            <person name="Mesny F."/>
            <person name="Miyauchi S."/>
            <person name="Thiergart T."/>
            <person name="Pickel B."/>
            <person name="Atanasova L."/>
            <person name="Karlsson M."/>
            <person name="Huettel B."/>
            <person name="Barry K.W."/>
            <person name="Haridas S."/>
            <person name="Chen C."/>
            <person name="Bauer D."/>
            <person name="Andreopoulos W."/>
            <person name="Pangilinan J."/>
            <person name="LaButti K."/>
            <person name="Riley R."/>
            <person name="Lipzen A."/>
            <person name="Clum A."/>
            <person name="Drula E."/>
            <person name="Henrissat B."/>
            <person name="Kohler A."/>
            <person name="Grigoriev I.V."/>
            <person name="Martin F.M."/>
            <person name="Hacquard S."/>
        </authorList>
    </citation>
    <scope>NUCLEOTIDE SEQUENCE [LARGE SCALE GENOMIC DNA]</scope>
    <source>
        <strain evidence="3 4">MPI-SDFR-AT-0080</strain>
    </source>
</reference>
<sequence length="99" mass="10668">MGCSLLPRFIPFLGCVQAGCMSATALNAAINRGRTIALAFFFPPGTVSEHSSRAEMDDRSSLRSSCPSGHAQAVRQRSFKLTLSCARQHHNTVPYGSII</sequence>
<keyword evidence="4" id="KW-1185">Reference proteome</keyword>
<feature type="chain" id="PRO_5045633932" description="Secreted protein" evidence="2">
    <location>
        <begin position="19"/>
        <end position="99"/>
    </location>
</feature>
<feature type="compositionally biased region" description="Basic and acidic residues" evidence="1">
    <location>
        <begin position="50"/>
        <end position="61"/>
    </location>
</feature>
<keyword evidence="2" id="KW-0732">Signal</keyword>
<evidence type="ECO:0000313" key="3">
    <source>
        <dbReference type="EMBL" id="KAH7043187.1"/>
    </source>
</evidence>
<evidence type="ECO:0000313" key="4">
    <source>
        <dbReference type="Proteomes" id="UP000774617"/>
    </source>
</evidence>
<accession>A0ABQ8G2U3</accession>
<proteinExistence type="predicted"/>
<dbReference type="Proteomes" id="UP000774617">
    <property type="component" value="Unassembled WGS sequence"/>
</dbReference>